<organism evidence="1 2">
    <name type="scientific">Ixodes persulcatus</name>
    <name type="common">Taiga tick</name>
    <dbReference type="NCBI Taxonomy" id="34615"/>
    <lineage>
        <taxon>Eukaryota</taxon>
        <taxon>Metazoa</taxon>
        <taxon>Ecdysozoa</taxon>
        <taxon>Arthropoda</taxon>
        <taxon>Chelicerata</taxon>
        <taxon>Arachnida</taxon>
        <taxon>Acari</taxon>
        <taxon>Parasitiformes</taxon>
        <taxon>Ixodida</taxon>
        <taxon>Ixodoidea</taxon>
        <taxon>Ixodidae</taxon>
        <taxon>Ixodinae</taxon>
        <taxon>Ixodes</taxon>
    </lineage>
</organism>
<proteinExistence type="predicted"/>
<reference evidence="1 2" key="1">
    <citation type="journal article" date="2020" name="Cell">
        <title>Large-Scale Comparative Analyses of Tick Genomes Elucidate Their Genetic Diversity and Vector Capacities.</title>
        <authorList>
            <consortium name="Tick Genome and Microbiome Consortium (TIGMIC)"/>
            <person name="Jia N."/>
            <person name="Wang J."/>
            <person name="Shi W."/>
            <person name="Du L."/>
            <person name="Sun Y."/>
            <person name="Zhan W."/>
            <person name="Jiang J.F."/>
            <person name="Wang Q."/>
            <person name="Zhang B."/>
            <person name="Ji P."/>
            <person name="Bell-Sakyi L."/>
            <person name="Cui X.M."/>
            <person name="Yuan T.T."/>
            <person name="Jiang B.G."/>
            <person name="Yang W.F."/>
            <person name="Lam T.T."/>
            <person name="Chang Q.C."/>
            <person name="Ding S.J."/>
            <person name="Wang X.J."/>
            <person name="Zhu J.G."/>
            <person name="Ruan X.D."/>
            <person name="Zhao L."/>
            <person name="Wei J.T."/>
            <person name="Ye R.Z."/>
            <person name="Que T.C."/>
            <person name="Du C.H."/>
            <person name="Zhou Y.H."/>
            <person name="Cheng J.X."/>
            <person name="Dai P.F."/>
            <person name="Guo W.B."/>
            <person name="Han X.H."/>
            <person name="Huang E.J."/>
            <person name="Li L.F."/>
            <person name="Wei W."/>
            <person name="Gao Y.C."/>
            <person name="Liu J.Z."/>
            <person name="Shao H.Z."/>
            <person name="Wang X."/>
            <person name="Wang C.C."/>
            <person name="Yang T.C."/>
            <person name="Huo Q.B."/>
            <person name="Li W."/>
            <person name="Chen H.Y."/>
            <person name="Chen S.E."/>
            <person name="Zhou L.G."/>
            <person name="Ni X.B."/>
            <person name="Tian J.H."/>
            <person name="Sheng Y."/>
            <person name="Liu T."/>
            <person name="Pan Y.S."/>
            <person name="Xia L.Y."/>
            <person name="Li J."/>
            <person name="Zhao F."/>
            <person name="Cao W.C."/>
        </authorList>
    </citation>
    <scope>NUCLEOTIDE SEQUENCE [LARGE SCALE GENOMIC DNA]</scope>
    <source>
        <strain evidence="1">Iper-2018</strain>
    </source>
</reference>
<sequence>MASVDKRFLDELKKAGRQAPVKFWRHVRSQTGRPREDPLIKEDRTRIELDPGETIQFVEGRDLQALMPECVRMGVALGLGFSTRKSALIGFGGGVELKTDDLTIQVQEDKLQAKSRSRGIAAAKALWGHNRYKVIRTVWKMVAVLGLAFENGVLRHSSRTRECLEVRQGEVERAALGTNRGTPYETVQGDMGWASFDAREARAKLGFERCLSRMREGY</sequence>
<accession>A0AC60PSE1</accession>
<dbReference type="Proteomes" id="UP000805193">
    <property type="component" value="Unassembled WGS sequence"/>
</dbReference>
<evidence type="ECO:0000313" key="2">
    <source>
        <dbReference type="Proteomes" id="UP000805193"/>
    </source>
</evidence>
<comment type="caution">
    <text evidence="1">The sequence shown here is derived from an EMBL/GenBank/DDBJ whole genome shotgun (WGS) entry which is preliminary data.</text>
</comment>
<gene>
    <name evidence="1" type="ORF">HPB47_000269</name>
</gene>
<name>A0AC60PSE1_IXOPE</name>
<protein>
    <submittedName>
        <fullName evidence="1">Uncharacterized protein</fullName>
    </submittedName>
</protein>
<dbReference type="EMBL" id="JABSTQ010010033">
    <property type="protein sequence ID" value="KAG0423972.1"/>
    <property type="molecule type" value="Genomic_DNA"/>
</dbReference>
<evidence type="ECO:0000313" key="1">
    <source>
        <dbReference type="EMBL" id="KAG0423972.1"/>
    </source>
</evidence>
<keyword evidence="2" id="KW-1185">Reference proteome</keyword>